<organism evidence="2 3">
    <name type="scientific">Ramazzottius varieornatus</name>
    <name type="common">Water bear</name>
    <name type="synonym">Tardigrade</name>
    <dbReference type="NCBI Taxonomy" id="947166"/>
    <lineage>
        <taxon>Eukaryota</taxon>
        <taxon>Metazoa</taxon>
        <taxon>Ecdysozoa</taxon>
        <taxon>Tardigrada</taxon>
        <taxon>Eutardigrada</taxon>
        <taxon>Parachela</taxon>
        <taxon>Hypsibioidea</taxon>
        <taxon>Ramazzottiidae</taxon>
        <taxon>Ramazzottius</taxon>
    </lineage>
</organism>
<name>A0A1D1V9P4_RAMVA</name>
<gene>
    <name evidence="2" type="primary">RvY_09531-1</name>
    <name evidence="2" type="synonym">RvY_09531.1</name>
    <name evidence="2" type="ORF">RvY_09531</name>
</gene>
<protein>
    <submittedName>
        <fullName evidence="2">Uncharacterized protein</fullName>
    </submittedName>
</protein>
<sequence length="607" mass="69694">MCTGIERETVKYTSQWEQQKVLWHWQAYELEIVACEELDEKFANEKETEEGKRLDVSMEKAVEGLADDVATLETELQRSTEVLDIQQKFASVTEQTDIVDDPTTISDMERWISILTNTDENIALEHFQPGLQQLFVRPNDEDDAMEKEQVDEVLRQMYDGRFPKSDFCFDDFLPLFVESSAVSAPQPNSGISEVLNSSKGEDRKQGVVAILDDERNLQNETKKIKWILVSKTKNLERIKDELSDITETNKRLQQACNEHHNALRNALNEENEVHEIHTKKLKEILMITAREESVLEAVNEERQEITSVLSQVLSTGQREVIALSDSTAVKVEQEEGLISSLAVTFAELHLMQATIERSKAEWKQQRVLRKQVAENIAEVSERLDRFRDTYQKVSESLNHQKASSEKILTALTQRRDHILRLQAEAESALVQALSSLETCRSNLEEIRRMNAEIVRTMSTATAAARNFSTRLHIDLEDLDKSMFAYKGFTRIVESYMPYIDVQSQYAMRTSEALLRKIKSVREDGHHAEEMKRKTLFGEDISGQLERPKSAGIEHHKRADFLRDLQTRLVELKDFSTIATELSTLSKLQGEKFSHIATKFLPAFLALR</sequence>
<evidence type="ECO:0000313" key="3">
    <source>
        <dbReference type="Proteomes" id="UP000186922"/>
    </source>
</evidence>
<evidence type="ECO:0000256" key="1">
    <source>
        <dbReference type="SAM" id="Coils"/>
    </source>
</evidence>
<comment type="caution">
    <text evidence="2">The sequence shown here is derived from an EMBL/GenBank/DDBJ whole genome shotgun (WGS) entry which is preliminary data.</text>
</comment>
<dbReference type="Proteomes" id="UP000186922">
    <property type="component" value="Unassembled WGS sequence"/>
</dbReference>
<evidence type="ECO:0000313" key="2">
    <source>
        <dbReference type="EMBL" id="GAU98376.1"/>
    </source>
</evidence>
<keyword evidence="3" id="KW-1185">Reference proteome</keyword>
<keyword evidence="1" id="KW-0175">Coiled coil</keyword>
<feature type="coiled-coil region" evidence="1">
    <location>
        <begin position="228"/>
        <end position="272"/>
    </location>
</feature>
<dbReference type="AlphaFoldDB" id="A0A1D1V9P4"/>
<accession>A0A1D1V9P4</accession>
<reference evidence="2 3" key="1">
    <citation type="journal article" date="2016" name="Nat. Commun.">
        <title>Extremotolerant tardigrade genome and improved radiotolerance of human cultured cells by tardigrade-unique protein.</title>
        <authorList>
            <person name="Hashimoto T."/>
            <person name="Horikawa D.D."/>
            <person name="Saito Y."/>
            <person name="Kuwahara H."/>
            <person name="Kozuka-Hata H."/>
            <person name="Shin-I T."/>
            <person name="Minakuchi Y."/>
            <person name="Ohishi K."/>
            <person name="Motoyama A."/>
            <person name="Aizu T."/>
            <person name="Enomoto A."/>
            <person name="Kondo K."/>
            <person name="Tanaka S."/>
            <person name="Hara Y."/>
            <person name="Koshikawa S."/>
            <person name="Sagara H."/>
            <person name="Miura T."/>
            <person name="Yokobori S."/>
            <person name="Miyagawa K."/>
            <person name="Suzuki Y."/>
            <person name="Kubo T."/>
            <person name="Oyama M."/>
            <person name="Kohara Y."/>
            <person name="Fujiyama A."/>
            <person name="Arakawa K."/>
            <person name="Katayama T."/>
            <person name="Toyoda A."/>
            <person name="Kunieda T."/>
        </authorList>
    </citation>
    <scope>NUCLEOTIDE SEQUENCE [LARGE SCALE GENOMIC DNA]</scope>
    <source>
        <strain evidence="2 3">YOKOZUNA-1</strain>
    </source>
</reference>
<proteinExistence type="predicted"/>
<dbReference type="EMBL" id="BDGG01000004">
    <property type="protein sequence ID" value="GAU98376.1"/>
    <property type="molecule type" value="Genomic_DNA"/>
</dbReference>